<evidence type="ECO:0000313" key="2">
    <source>
        <dbReference type="Proteomes" id="UP000828941"/>
    </source>
</evidence>
<organism evidence="1 2">
    <name type="scientific">Bauhinia variegata</name>
    <name type="common">Purple orchid tree</name>
    <name type="synonym">Phanera variegata</name>
    <dbReference type="NCBI Taxonomy" id="167791"/>
    <lineage>
        <taxon>Eukaryota</taxon>
        <taxon>Viridiplantae</taxon>
        <taxon>Streptophyta</taxon>
        <taxon>Embryophyta</taxon>
        <taxon>Tracheophyta</taxon>
        <taxon>Spermatophyta</taxon>
        <taxon>Magnoliopsida</taxon>
        <taxon>eudicotyledons</taxon>
        <taxon>Gunneridae</taxon>
        <taxon>Pentapetalae</taxon>
        <taxon>rosids</taxon>
        <taxon>fabids</taxon>
        <taxon>Fabales</taxon>
        <taxon>Fabaceae</taxon>
        <taxon>Cercidoideae</taxon>
        <taxon>Cercideae</taxon>
        <taxon>Bauhiniinae</taxon>
        <taxon>Bauhinia</taxon>
    </lineage>
</organism>
<protein>
    <submittedName>
        <fullName evidence="1">Uncharacterized protein</fullName>
    </submittedName>
</protein>
<comment type="caution">
    <text evidence="1">The sequence shown here is derived from an EMBL/GenBank/DDBJ whole genome shotgun (WGS) entry which is preliminary data.</text>
</comment>
<sequence>MAELLRSTQPSPAGACSSKPAATGVSSMVTLTQAKTRLKPSREQYYHHLMNMKLDYLFLCFQIYCLNINFF</sequence>
<dbReference type="EMBL" id="CM039437">
    <property type="protein sequence ID" value="KAI4307772.1"/>
    <property type="molecule type" value="Genomic_DNA"/>
</dbReference>
<accession>A0ACB9LDR3</accession>
<dbReference type="Proteomes" id="UP000828941">
    <property type="component" value="Chromosome 12"/>
</dbReference>
<gene>
    <name evidence="1" type="ORF">L6164_030921</name>
</gene>
<evidence type="ECO:0000313" key="1">
    <source>
        <dbReference type="EMBL" id="KAI4307772.1"/>
    </source>
</evidence>
<keyword evidence="2" id="KW-1185">Reference proteome</keyword>
<name>A0ACB9LDR3_BAUVA</name>
<proteinExistence type="predicted"/>
<reference evidence="1 2" key="1">
    <citation type="journal article" date="2022" name="DNA Res.">
        <title>Chromosomal-level genome assembly of the orchid tree Bauhinia variegata (Leguminosae; Cercidoideae) supports the allotetraploid origin hypothesis of Bauhinia.</title>
        <authorList>
            <person name="Zhong Y."/>
            <person name="Chen Y."/>
            <person name="Zheng D."/>
            <person name="Pang J."/>
            <person name="Liu Y."/>
            <person name="Luo S."/>
            <person name="Meng S."/>
            <person name="Qian L."/>
            <person name="Wei D."/>
            <person name="Dai S."/>
            <person name="Zhou R."/>
        </authorList>
    </citation>
    <scope>NUCLEOTIDE SEQUENCE [LARGE SCALE GENOMIC DNA]</scope>
    <source>
        <strain evidence="1">BV-YZ2020</strain>
    </source>
</reference>